<keyword evidence="2" id="KW-0479">Metal-binding</keyword>
<gene>
    <name evidence="6" type="ORF">SAMN04244559_00567</name>
</gene>
<dbReference type="InterPro" id="IPR001604">
    <property type="entry name" value="Endo_G_ENPP1-like_dom"/>
</dbReference>
<dbReference type="SMART" id="SM00477">
    <property type="entry name" value="NUC"/>
    <property type="match status" value="1"/>
</dbReference>
<dbReference type="GO" id="GO:0016787">
    <property type="term" value="F:hydrolase activity"/>
    <property type="evidence" value="ECO:0007669"/>
    <property type="project" value="InterPro"/>
</dbReference>
<dbReference type="Pfam" id="PF01223">
    <property type="entry name" value="Endonuclease_NS"/>
    <property type="match status" value="1"/>
</dbReference>
<feature type="chain" id="PRO_5010285604" evidence="3">
    <location>
        <begin position="26"/>
        <end position="339"/>
    </location>
</feature>
<evidence type="ECO:0000256" key="1">
    <source>
        <dbReference type="PIRSR" id="PIRSR640255-1"/>
    </source>
</evidence>
<evidence type="ECO:0000313" key="6">
    <source>
        <dbReference type="EMBL" id="SEH27682.1"/>
    </source>
</evidence>
<feature type="domain" description="ENPP1-3/EXOG-like endonuclease/phosphodiesterase" evidence="4">
    <location>
        <begin position="84"/>
        <end position="307"/>
    </location>
</feature>
<accession>A0A1H6GXS7</accession>
<dbReference type="InterPro" id="IPR040255">
    <property type="entry name" value="Non-specific_endonuclease"/>
</dbReference>
<dbReference type="GO" id="GO:0003676">
    <property type="term" value="F:nucleic acid binding"/>
    <property type="evidence" value="ECO:0007669"/>
    <property type="project" value="InterPro"/>
</dbReference>
<feature type="signal peptide" evidence="3">
    <location>
        <begin position="1"/>
        <end position="25"/>
    </location>
</feature>
<feature type="active site" description="Proton acceptor" evidence="1">
    <location>
        <position position="155"/>
    </location>
</feature>
<dbReference type="GO" id="GO:0046872">
    <property type="term" value="F:metal ion binding"/>
    <property type="evidence" value="ECO:0007669"/>
    <property type="project" value="UniProtKB-KW"/>
</dbReference>
<dbReference type="EMBL" id="FNWO01000002">
    <property type="protein sequence ID" value="SEH27682.1"/>
    <property type="molecule type" value="Genomic_DNA"/>
</dbReference>
<keyword evidence="7" id="KW-1185">Reference proteome</keyword>
<keyword evidence="3" id="KW-0732">Signal</keyword>
<keyword evidence="6" id="KW-0378">Hydrolase</keyword>
<evidence type="ECO:0000259" key="5">
    <source>
        <dbReference type="SMART" id="SM00892"/>
    </source>
</evidence>
<dbReference type="InterPro" id="IPR044925">
    <property type="entry name" value="His-Me_finger_sf"/>
</dbReference>
<dbReference type="RefSeq" id="WP_074765356.1">
    <property type="nucleotide sequence ID" value="NZ_FNWO01000002.1"/>
</dbReference>
<sequence>MPKINQLIRVIAIVATVLVPVAAPARDELACRSQTAALDLPYQSQVPPGWEHDRFGTEPPGEQQIVAGPFVSAFPGPQAERDGSPYRAMPRWVAYEMRALVDADGHPRHPQGARRPSRWYELRQTAFLWTDRPDIAHSGLDPSYRGFATLWNRGHLAARAHANRIAWQEGCNSHVFVNALPQHARLNQGDWLALENYAAAAANRFGRVWTIAGPVFAPDRPVETIGQPGTVPLPVPHALFKILAIETEAGLEARAFLFPQADEGDLAAYRRCSGTRQDSYDLGRYGIAIDRLEALTGLRFFTRLDESHRRAIFSASDAELWPIPPSFYDDRCGGRAAAR</sequence>
<dbReference type="AlphaFoldDB" id="A0A1H6GXS7"/>
<keyword evidence="6" id="KW-0255">Endonuclease</keyword>
<name>A0A1H6GXS7_MAGFU</name>
<evidence type="ECO:0000256" key="3">
    <source>
        <dbReference type="SAM" id="SignalP"/>
    </source>
</evidence>
<dbReference type="PANTHER" id="PTHR13966">
    <property type="entry name" value="ENDONUCLEASE RELATED"/>
    <property type="match status" value="1"/>
</dbReference>
<feature type="binding site" evidence="2">
    <location>
        <position position="187"/>
    </location>
    <ligand>
        <name>Mg(2+)</name>
        <dbReference type="ChEBI" id="CHEBI:18420"/>
        <note>catalytic</note>
    </ligand>
</feature>
<evidence type="ECO:0000313" key="7">
    <source>
        <dbReference type="Proteomes" id="UP000182983"/>
    </source>
</evidence>
<organism evidence="6 7">
    <name type="scientific">Magnetospirillum fulvum</name>
    <name type="common">Rhodospirillum fulvum</name>
    <dbReference type="NCBI Taxonomy" id="1082"/>
    <lineage>
        <taxon>Bacteria</taxon>
        <taxon>Pseudomonadati</taxon>
        <taxon>Pseudomonadota</taxon>
        <taxon>Alphaproteobacteria</taxon>
        <taxon>Rhodospirillales</taxon>
        <taxon>Rhodospirillaceae</taxon>
        <taxon>Magnetospirillum</taxon>
    </lineage>
</organism>
<dbReference type="OrthoDB" id="9811262at2"/>
<feature type="domain" description="DNA/RNA non-specific endonuclease/pyrophosphatase/phosphodiesterase" evidence="5">
    <location>
        <begin position="66"/>
        <end position="307"/>
    </location>
</feature>
<dbReference type="PANTHER" id="PTHR13966:SF5">
    <property type="entry name" value="ENDONUCLEASE G, MITOCHONDRIAL"/>
    <property type="match status" value="1"/>
</dbReference>
<dbReference type="Proteomes" id="UP000182983">
    <property type="component" value="Unassembled WGS sequence"/>
</dbReference>
<evidence type="ECO:0000259" key="4">
    <source>
        <dbReference type="SMART" id="SM00477"/>
    </source>
</evidence>
<proteinExistence type="predicted"/>
<dbReference type="GO" id="GO:0004519">
    <property type="term" value="F:endonuclease activity"/>
    <property type="evidence" value="ECO:0007669"/>
    <property type="project" value="UniProtKB-KW"/>
</dbReference>
<dbReference type="Gene3D" id="3.40.570.10">
    <property type="entry name" value="Extracellular Endonuclease, subunit A"/>
    <property type="match status" value="1"/>
</dbReference>
<reference evidence="7" key="1">
    <citation type="submission" date="2016-10" db="EMBL/GenBank/DDBJ databases">
        <authorList>
            <person name="Varghese N."/>
            <person name="Submissions S."/>
        </authorList>
    </citation>
    <scope>NUCLEOTIDE SEQUENCE [LARGE SCALE GENOMIC DNA]</scope>
    <source>
        <strain evidence="7">DSM 13234</strain>
    </source>
</reference>
<evidence type="ECO:0000256" key="2">
    <source>
        <dbReference type="PIRSR" id="PIRSR640255-2"/>
    </source>
</evidence>
<dbReference type="InterPro" id="IPR044929">
    <property type="entry name" value="DNA/RNA_non-sp_Endonuclease_sf"/>
</dbReference>
<dbReference type="SMART" id="SM00892">
    <property type="entry name" value="Endonuclease_NS"/>
    <property type="match status" value="1"/>
</dbReference>
<dbReference type="SUPFAM" id="SSF54060">
    <property type="entry name" value="His-Me finger endonucleases"/>
    <property type="match status" value="1"/>
</dbReference>
<dbReference type="InterPro" id="IPR020821">
    <property type="entry name" value="ENPP1-3/EXOG-like_nuc-like"/>
</dbReference>
<protein>
    <submittedName>
        <fullName evidence="6">DNA/RNA endonuclease G, NUC1</fullName>
    </submittedName>
</protein>
<keyword evidence="6" id="KW-0540">Nuclease</keyword>